<feature type="compositionally biased region" description="Polar residues" evidence="1">
    <location>
        <begin position="439"/>
        <end position="452"/>
    </location>
</feature>
<sequence>MAPQGARALVVSIPLVLLSLLAFFALIPDALAAGKDWKQACMTTPIVIKGKTYNKPDKCNDPGWFGGQYGTWLADDDTCKGYWDTLKDNGCVSGSIGRREWSAKLLDVTGSWEYACAHRDGVVGNEYFEKPTRCDKVITGIWGVFHTQDTKCGVPPCPKGKAWNYGYGGCASCDGTPPPKHTELIFRGSNVGKLQKASVARNRNANRNEATQHKDKEVVSRDSADAGLAHDVHVLEKRDKYCSAFLLNGTQPQYFPQNPNAWAGGAAEGPSVAEIAASTIAQAAFQEAWNDSFNTPTTARETGGWIYADPGNRNRIFIRRAPVDRSTPMNQLHPAPGVAAGIDLWNPEGAPGRPPPAGFVLVATFHTHPMGPAYGGNAANPSTADHRNAWQRGVPGIVINRRGITGYGPARRAQLNAPQGYPMSNEEYNGQGGEGTRYGTWTPTRANNQQEP</sequence>
<gene>
    <name evidence="3" type="ORF">CVT24_011823</name>
</gene>
<reference evidence="3 4" key="1">
    <citation type="journal article" date="2018" name="Evol. Lett.">
        <title>Horizontal gene cluster transfer increased hallucinogenic mushroom diversity.</title>
        <authorList>
            <person name="Reynolds H.T."/>
            <person name="Vijayakumar V."/>
            <person name="Gluck-Thaler E."/>
            <person name="Korotkin H.B."/>
            <person name="Matheny P.B."/>
            <person name="Slot J.C."/>
        </authorList>
    </citation>
    <scope>NUCLEOTIDE SEQUENCE [LARGE SCALE GENOMIC DNA]</scope>
    <source>
        <strain evidence="3 4">2629</strain>
    </source>
</reference>
<comment type="caution">
    <text evidence="3">The sequence shown here is derived from an EMBL/GenBank/DDBJ whole genome shotgun (WGS) entry which is preliminary data.</text>
</comment>
<protein>
    <recommendedName>
        <fullName evidence="5">DUF4329 domain-containing protein</fullName>
    </recommendedName>
</protein>
<proteinExistence type="predicted"/>
<dbReference type="AlphaFoldDB" id="A0A409VHA4"/>
<evidence type="ECO:0000313" key="4">
    <source>
        <dbReference type="Proteomes" id="UP000284842"/>
    </source>
</evidence>
<accession>A0A409VHA4</accession>
<evidence type="ECO:0000256" key="2">
    <source>
        <dbReference type="SAM" id="SignalP"/>
    </source>
</evidence>
<feature type="signal peptide" evidence="2">
    <location>
        <begin position="1"/>
        <end position="32"/>
    </location>
</feature>
<dbReference type="EMBL" id="NHTK01006062">
    <property type="protein sequence ID" value="PPQ65615.1"/>
    <property type="molecule type" value="Genomic_DNA"/>
</dbReference>
<dbReference type="Proteomes" id="UP000284842">
    <property type="component" value="Unassembled WGS sequence"/>
</dbReference>
<keyword evidence="2" id="KW-0732">Signal</keyword>
<evidence type="ECO:0008006" key="5">
    <source>
        <dbReference type="Google" id="ProtNLM"/>
    </source>
</evidence>
<name>A0A409VHA4_9AGAR</name>
<dbReference type="InParanoid" id="A0A409VHA4"/>
<feature type="chain" id="PRO_5018996193" description="DUF4329 domain-containing protein" evidence="2">
    <location>
        <begin position="33"/>
        <end position="452"/>
    </location>
</feature>
<evidence type="ECO:0000256" key="1">
    <source>
        <dbReference type="SAM" id="MobiDB-lite"/>
    </source>
</evidence>
<keyword evidence="4" id="KW-1185">Reference proteome</keyword>
<dbReference type="OrthoDB" id="73875at2759"/>
<evidence type="ECO:0000313" key="3">
    <source>
        <dbReference type="EMBL" id="PPQ65615.1"/>
    </source>
</evidence>
<feature type="region of interest" description="Disordered" evidence="1">
    <location>
        <begin position="416"/>
        <end position="452"/>
    </location>
</feature>
<organism evidence="3 4">
    <name type="scientific">Panaeolus cyanescens</name>
    <dbReference type="NCBI Taxonomy" id="181874"/>
    <lineage>
        <taxon>Eukaryota</taxon>
        <taxon>Fungi</taxon>
        <taxon>Dikarya</taxon>
        <taxon>Basidiomycota</taxon>
        <taxon>Agaricomycotina</taxon>
        <taxon>Agaricomycetes</taxon>
        <taxon>Agaricomycetidae</taxon>
        <taxon>Agaricales</taxon>
        <taxon>Agaricineae</taxon>
        <taxon>Galeropsidaceae</taxon>
        <taxon>Panaeolus</taxon>
    </lineage>
</organism>